<dbReference type="InParanoid" id="A0A165EAF9"/>
<evidence type="ECO:0000313" key="2">
    <source>
        <dbReference type="Proteomes" id="UP000076871"/>
    </source>
</evidence>
<name>A0A165EAF9_9APHY</name>
<gene>
    <name evidence="1" type="ORF">LAESUDRAFT_759108</name>
</gene>
<dbReference type="AlphaFoldDB" id="A0A165EAF9"/>
<keyword evidence="2" id="KW-1185">Reference proteome</keyword>
<dbReference type="Proteomes" id="UP000076871">
    <property type="component" value="Unassembled WGS sequence"/>
</dbReference>
<proteinExistence type="predicted"/>
<sequence length="167" mass="19131">MRAQDGTVVVELYDAQNATLEERNHDYSVDAVSKVSYASCQVEGIFGKVFACRIENKASFTIIVELNFEGMALSLYTVSANSTLCDMGYMISATHIQLYKFVKMFHELSTESVRSPTHGMLKFKISPADHVTYSDIDIRKDPCKRELRRRTVKRSFKDRMMHEPQVM</sequence>
<evidence type="ECO:0000313" key="1">
    <source>
        <dbReference type="EMBL" id="KZT06591.1"/>
    </source>
</evidence>
<dbReference type="RefSeq" id="XP_040764331.1">
    <property type="nucleotide sequence ID" value="XM_040912547.1"/>
</dbReference>
<dbReference type="GeneID" id="63829575"/>
<dbReference type="EMBL" id="KV427623">
    <property type="protein sequence ID" value="KZT06591.1"/>
    <property type="molecule type" value="Genomic_DNA"/>
</dbReference>
<accession>A0A165EAF9</accession>
<reference evidence="1 2" key="1">
    <citation type="journal article" date="2016" name="Mol. Biol. Evol.">
        <title>Comparative Genomics of Early-Diverging Mushroom-Forming Fungi Provides Insights into the Origins of Lignocellulose Decay Capabilities.</title>
        <authorList>
            <person name="Nagy L.G."/>
            <person name="Riley R."/>
            <person name="Tritt A."/>
            <person name="Adam C."/>
            <person name="Daum C."/>
            <person name="Floudas D."/>
            <person name="Sun H."/>
            <person name="Yadav J.S."/>
            <person name="Pangilinan J."/>
            <person name="Larsson K.H."/>
            <person name="Matsuura K."/>
            <person name="Barry K."/>
            <person name="Labutti K."/>
            <person name="Kuo R."/>
            <person name="Ohm R.A."/>
            <person name="Bhattacharya S.S."/>
            <person name="Shirouzu T."/>
            <person name="Yoshinaga Y."/>
            <person name="Martin F.M."/>
            <person name="Grigoriev I.V."/>
            <person name="Hibbett D.S."/>
        </authorList>
    </citation>
    <scope>NUCLEOTIDE SEQUENCE [LARGE SCALE GENOMIC DNA]</scope>
    <source>
        <strain evidence="1 2">93-53</strain>
    </source>
</reference>
<organism evidence="1 2">
    <name type="scientific">Laetiporus sulphureus 93-53</name>
    <dbReference type="NCBI Taxonomy" id="1314785"/>
    <lineage>
        <taxon>Eukaryota</taxon>
        <taxon>Fungi</taxon>
        <taxon>Dikarya</taxon>
        <taxon>Basidiomycota</taxon>
        <taxon>Agaricomycotina</taxon>
        <taxon>Agaricomycetes</taxon>
        <taxon>Polyporales</taxon>
        <taxon>Laetiporus</taxon>
    </lineage>
</organism>
<protein>
    <submittedName>
        <fullName evidence="1">Uncharacterized protein</fullName>
    </submittedName>
</protein>